<keyword evidence="1" id="KW-1185">Reference proteome</keyword>
<protein>
    <submittedName>
        <fullName evidence="2">Dehydrogenase/reductase SDR family member 11</fullName>
    </submittedName>
</protein>
<evidence type="ECO:0000313" key="2">
    <source>
        <dbReference type="WBParaSite" id="L893_g31379.t2"/>
    </source>
</evidence>
<accession>A0A1I7ZZP0</accession>
<organism evidence="1 2">
    <name type="scientific">Steinernema glaseri</name>
    <dbReference type="NCBI Taxonomy" id="37863"/>
    <lineage>
        <taxon>Eukaryota</taxon>
        <taxon>Metazoa</taxon>
        <taxon>Ecdysozoa</taxon>
        <taxon>Nematoda</taxon>
        <taxon>Chromadorea</taxon>
        <taxon>Rhabditida</taxon>
        <taxon>Tylenchina</taxon>
        <taxon>Panagrolaimomorpha</taxon>
        <taxon>Strongyloidoidea</taxon>
        <taxon>Steinernematidae</taxon>
        <taxon>Steinernema</taxon>
    </lineage>
</organism>
<dbReference type="AlphaFoldDB" id="A0A1I7ZZP0"/>
<name>A0A1I7ZZP0_9BILA</name>
<reference evidence="2" key="1">
    <citation type="submission" date="2016-11" db="UniProtKB">
        <authorList>
            <consortium name="WormBaseParasite"/>
        </authorList>
    </citation>
    <scope>IDENTIFICATION</scope>
</reference>
<evidence type="ECO:0000313" key="1">
    <source>
        <dbReference type="Proteomes" id="UP000095287"/>
    </source>
</evidence>
<sequence length="67" mass="7627">MQKTGCILNTTELAREYNLRDLDGRRPYSDVYAQYGGHLKAINAVRAPVQPKKTVYQQMQNILCGLI</sequence>
<dbReference type="Proteomes" id="UP000095287">
    <property type="component" value="Unplaced"/>
</dbReference>
<proteinExistence type="predicted"/>
<dbReference type="WBParaSite" id="L893_g31379.t2">
    <property type="protein sequence ID" value="L893_g31379.t2"/>
    <property type="gene ID" value="L893_g31379"/>
</dbReference>